<dbReference type="Gene3D" id="3.50.50.60">
    <property type="entry name" value="FAD/NAD(P)-binding domain"/>
    <property type="match status" value="1"/>
</dbReference>
<proteinExistence type="predicted"/>
<feature type="chain" id="PRO_5042533168" evidence="1">
    <location>
        <begin position="19"/>
        <end position="509"/>
    </location>
</feature>
<dbReference type="SUPFAM" id="SSF51905">
    <property type="entry name" value="FAD/NAD(P)-binding domain"/>
    <property type="match status" value="1"/>
</dbReference>
<sequence length="509" mass="56607">MNPHWLFLVSLLSRPTFSQFVDSPPVHGDKKDLAAAAAAAAKTPLISTTTTTRDVVILGGGAAGSYAAARLKQHGHSVALVETREHLGGHSQTFHLSGSSGAPVEYGVVFFHDNAITRQFMRSYDIEPYRNSITDPSHRIDFYDLQTGERTDFQPPEPGPVLAALQKYAGILQSKYGYLEAGYELPDPVPEELLIPFEDFVRRHGLGDLLNIAFQMGQGYGDFLRKPTLYAMKIVSHEILQQVFQGSLLRMTDNSRLYARIESQLNASGDLFASSMVVNTDRERDVDGYISIHVRDLRDNSVHLIRACQALVTIPPLVQHLDPGLALDPLELSVFSRFECHGYWAGVLRNAGLPDLEVQNVDLKNPGGVPSLPGMYVFEATDSPDVHTFWYGADGATGDLDEADVREAVLETIDRLHAARGRQYNVSAVEFLAFGNYSPFACMANVSAIRSGFYRDLYGLQGYRNTWWSGAAWHTHDSSKLWSFTEAIVSRMIEARRSERQEVRPKQDL</sequence>
<evidence type="ECO:0000313" key="2">
    <source>
        <dbReference type="EMBL" id="CAK4034815.1"/>
    </source>
</evidence>
<protein>
    <submittedName>
        <fullName evidence="2">Beta-cyclopiazonate dehydrogenase</fullName>
    </submittedName>
</protein>
<dbReference type="AlphaFoldDB" id="A0AAI8Z8Q9"/>
<reference evidence="2" key="1">
    <citation type="submission" date="2023-11" db="EMBL/GenBank/DDBJ databases">
        <authorList>
            <person name="Alioto T."/>
            <person name="Alioto T."/>
            <person name="Gomez Garrido J."/>
        </authorList>
    </citation>
    <scope>NUCLEOTIDE SEQUENCE</scope>
</reference>
<evidence type="ECO:0000256" key="1">
    <source>
        <dbReference type="SAM" id="SignalP"/>
    </source>
</evidence>
<dbReference type="PANTHER" id="PTHR42923:SF26">
    <property type="entry name" value="FMN REDUCTASE LOT6, PUTATIVE (AFU_ORTHOLOGUE AFUA_7G06600)-RELATED"/>
    <property type="match status" value="1"/>
</dbReference>
<organism evidence="2 3">
    <name type="scientific">Lecanosticta acicola</name>
    <dbReference type="NCBI Taxonomy" id="111012"/>
    <lineage>
        <taxon>Eukaryota</taxon>
        <taxon>Fungi</taxon>
        <taxon>Dikarya</taxon>
        <taxon>Ascomycota</taxon>
        <taxon>Pezizomycotina</taxon>
        <taxon>Dothideomycetes</taxon>
        <taxon>Dothideomycetidae</taxon>
        <taxon>Mycosphaerellales</taxon>
        <taxon>Mycosphaerellaceae</taxon>
        <taxon>Lecanosticta</taxon>
    </lineage>
</organism>
<dbReference type="Pfam" id="PF13450">
    <property type="entry name" value="NAD_binding_8"/>
    <property type="match status" value="1"/>
</dbReference>
<dbReference type="InterPro" id="IPR036188">
    <property type="entry name" value="FAD/NAD-bd_sf"/>
</dbReference>
<dbReference type="GO" id="GO:0016491">
    <property type="term" value="F:oxidoreductase activity"/>
    <property type="evidence" value="ECO:0007669"/>
    <property type="project" value="TreeGrafter"/>
</dbReference>
<keyword evidence="1" id="KW-0732">Signal</keyword>
<accession>A0AAI8Z8Q9</accession>
<comment type="caution">
    <text evidence="2">The sequence shown here is derived from an EMBL/GenBank/DDBJ whole genome shotgun (WGS) entry which is preliminary data.</text>
</comment>
<keyword evidence="3" id="KW-1185">Reference proteome</keyword>
<evidence type="ECO:0000313" key="3">
    <source>
        <dbReference type="Proteomes" id="UP001296104"/>
    </source>
</evidence>
<feature type="signal peptide" evidence="1">
    <location>
        <begin position="1"/>
        <end position="18"/>
    </location>
</feature>
<dbReference type="EMBL" id="CAVMBE010000138">
    <property type="protein sequence ID" value="CAK4034815.1"/>
    <property type="molecule type" value="Genomic_DNA"/>
</dbReference>
<dbReference type="Gene3D" id="3.30.70.1990">
    <property type="match status" value="1"/>
</dbReference>
<dbReference type="PANTHER" id="PTHR42923">
    <property type="entry name" value="PROTOPORPHYRINOGEN OXIDASE"/>
    <property type="match status" value="1"/>
</dbReference>
<dbReference type="Gene3D" id="1.10.405.20">
    <property type="match status" value="1"/>
</dbReference>
<dbReference type="Proteomes" id="UP001296104">
    <property type="component" value="Unassembled WGS sequence"/>
</dbReference>
<dbReference type="InterPro" id="IPR050464">
    <property type="entry name" value="Zeta_carotene_desat/Oxidored"/>
</dbReference>
<name>A0AAI8Z8Q9_9PEZI</name>
<gene>
    <name evidence="2" type="ORF">LECACI_7A009973</name>
</gene>